<gene>
    <name evidence="2" type="ORF">IW254_000237</name>
</gene>
<dbReference type="RefSeq" id="WP_196823866.1">
    <property type="nucleotide sequence ID" value="NZ_CP046980.1"/>
</dbReference>
<proteinExistence type="predicted"/>
<feature type="compositionally biased region" description="Basic and acidic residues" evidence="1">
    <location>
        <begin position="346"/>
        <end position="355"/>
    </location>
</feature>
<reference evidence="2" key="1">
    <citation type="submission" date="2020-11" db="EMBL/GenBank/DDBJ databases">
        <title>Sequencing the genomes of 1000 actinobacteria strains.</title>
        <authorList>
            <person name="Klenk H.-P."/>
        </authorList>
    </citation>
    <scope>NUCLEOTIDE SEQUENCE</scope>
    <source>
        <strain evidence="2">DSM 45632</strain>
    </source>
</reference>
<evidence type="ECO:0000256" key="1">
    <source>
        <dbReference type="SAM" id="MobiDB-lite"/>
    </source>
</evidence>
<evidence type="ECO:0000313" key="2">
    <source>
        <dbReference type="EMBL" id="MBG6121268.1"/>
    </source>
</evidence>
<name>A0A931DYZ0_9CORY</name>
<comment type="caution">
    <text evidence="2">The sequence shown here is derived from an EMBL/GenBank/DDBJ whole genome shotgun (WGS) entry which is preliminary data.</text>
</comment>
<organism evidence="2 3">
    <name type="scientific">Corynebacterium aquatimens</name>
    <dbReference type="NCBI Taxonomy" id="1190508"/>
    <lineage>
        <taxon>Bacteria</taxon>
        <taxon>Bacillati</taxon>
        <taxon>Actinomycetota</taxon>
        <taxon>Actinomycetes</taxon>
        <taxon>Mycobacteriales</taxon>
        <taxon>Corynebacteriaceae</taxon>
        <taxon>Corynebacterium</taxon>
    </lineage>
</organism>
<dbReference type="EMBL" id="JADOUE010000001">
    <property type="protein sequence ID" value="MBG6121268.1"/>
    <property type="molecule type" value="Genomic_DNA"/>
</dbReference>
<sequence length="355" mass="37775">MNQLPYPLLPAASARSVTVSARAVVQALLFDAYAPALAALDTGFDQVFRSRVLLEADPVVGTWRLRWHDNAGLLGGDGAIIGEVAASDRESFATLTTIFDAGYAPLVHATFTVRSSTGVFEVDLHLPPAELAVPRNNVAAMAMVASPGASARINVTQGDFTPRELERLSPGHWFVHLSRVGNAVVATLDERVLGPVIKDDAAAIAALLDSVESLGPDGDAHDVAAHCFLFPASDAGDSSPTEAVIDVGAGPFSHVPPLVAEAISSRAWSVQTLGDGSYAITVDGNAAVDEEDYATPNPEARPVFLPANEVVADVVDKHEELEESRYLSETERVELRRARRAANPDAGRHRYRDED</sequence>
<dbReference type="Proteomes" id="UP000658613">
    <property type="component" value="Unassembled WGS sequence"/>
</dbReference>
<keyword evidence="3" id="KW-1185">Reference proteome</keyword>
<protein>
    <submittedName>
        <fullName evidence="2">Uncharacterized protein</fullName>
    </submittedName>
</protein>
<dbReference type="AlphaFoldDB" id="A0A931DYZ0"/>
<feature type="region of interest" description="Disordered" evidence="1">
    <location>
        <begin position="322"/>
        <end position="355"/>
    </location>
</feature>
<accession>A0A931DYZ0</accession>
<feature type="compositionally biased region" description="Basic and acidic residues" evidence="1">
    <location>
        <begin position="322"/>
        <end position="336"/>
    </location>
</feature>
<evidence type="ECO:0000313" key="3">
    <source>
        <dbReference type="Proteomes" id="UP000658613"/>
    </source>
</evidence>